<gene>
    <name evidence="2" type="ORF">KPH14_011850</name>
</gene>
<protein>
    <submittedName>
        <fullName evidence="2">Uncharacterized protein</fullName>
    </submittedName>
</protein>
<feature type="chain" id="PRO_5042057641" evidence="1">
    <location>
        <begin position="17"/>
        <end position="124"/>
    </location>
</feature>
<sequence>MIEILILFLGAYGTLAAPRDSLTDREFRTFGNDANDDSEVIQARLRGTANLNEKAIPISRLYNVEPDILPGSHNLGERMQIRVTLPGTNNLAEKSIPDYVIRRMANPDNRRISSHPDFEEIPVQ</sequence>
<proteinExistence type="predicted"/>
<comment type="caution">
    <text evidence="2">The sequence shown here is derived from an EMBL/GenBank/DDBJ whole genome shotgun (WGS) entry which is preliminary data.</text>
</comment>
<dbReference type="EMBL" id="JAIFRP010000011">
    <property type="protein sequence ID" value="KAK2586832.1"/>
    <property type="molecule type" value="Genomic_DNA"/>
</dbReference>
<evidence type="ECO:0000256" key="1">
    <source>
        <dbReference type="SAM" id="SignalP"/>
    </source>
</evidence>
<evidence type="ECO:0000313" key="2">
    <source>
        <dbReference type="EMBL" id="KAK2586832.1"/>
    </source>
</evidence>
<evidence type="ECO:0000313" key="3">
    <source>
        <dbReference type="Proteomes" id="UP001258017"/>
    </source>
</evidence>
<dbReference type="AlphaFoldDB" id="A0AAD9VUQ4"/>
<accession>A0AAD9VUQ4</accession>
<dbReference type="Proteomes" id="UP001258017">
    <property type="component" value="Unassembled WGS sequence"/>
</dbReference>
<keyword evidence="1" id="KW-0732">Signal</keyword>
<name>A0AAD9VUQ4_9HYME</name>
<reference evidence="2" key="2">
    <citation type="journal article" date="2023" name="Commun. Biol.">
        <title>Intrasexual cuticular hydrocarbon dimorphism in a wasp sheds light on hydrocarbon biosynthesis genes in Hymenoptera.</title>
        <authorList>
            <person name="Moris V.C."/>
            <person name="Podsiadlowski L."/>
            <person name="Martin S."/>
            <person name="Oeyen J.P."/>
            <person name="Donath A."/>
            <person name="Petersen M."/>
            <person name="Wilbrandt J."/>
            <person name="Misof B."/>
            <person name="Liedtke D."/>
            <person name="Thamm M."/>
            <person name="Scheiner R."/>
            <person name="Schmitt T."/>
            <person name="Niehuis O."/>
        </authorList>
    </citation>
    <scope>NUCLEOTIDE SEQUENCE</scope>
    <source>
        <strain evidence="2">GBR_01_08_01A</strain>
    </source>
</reference>
<reference evidence="2" key="1">
    <citation type="submission" date="2021-08" db="EMBL/GenBank/DDBJ databases">
        <authorList>
            <person name="Misof B."/>
            <person name="Oliver O."/>
            <person name="Podsiadlowski L."/>
            <person name="Donath A."/>
            <person name="Peters R."/>
            <person name="Mayer C."/>
            <person name="Rust J."/>
            <person name="Gunkel S."/>
            <person name="Lesny P."/>
            <person name="Martin S."/>
            <person name="Oeyen J.P."/>
            <person name="Petersen M."/>
            <person name="Panagiotis P."/>
            <person name="Wilbrandt J."/>
            <person name="Tanja T."/>
        </authorList>
    </citation>
    <scope>NUCLEOTIDE SEQUENCE</scope>
    <source>
        <strain evidence="2">GBR_01_08_01A</strain>
        <tissue evidence="2">Thorax + abdomen</tissue>
    </source>
</reference>
<keyword evidence="3" id="KW-1185">Reference proteome</keyword>
<feature type="signal peptide" evidence="1">
    <location>
        <begin position="1"/>
        <end position="16"/>
    </location>
</feature>
<organism evidence="2 3">
    <name type="scientific">Odynerus spinipes</name>
    <dbReference type="NCBI Taxonomy" id="1348599"/>
    <lineage>
        <taxon>Eukaryota</taxon>
        <taxon>Metazoa</taxon>
        <taxon>Ecdysozoa</taxon>
        <taxon>Arthropoda</taxon>
        <taxon>Hexapoda</taxon>
        <taxon>Insecta</taxon>
        <taxon>Pterygota</taxon>
        <taxon>Neoptera</taxon>
        <taxon>Endopterygota</taxon>
        <taxon>Hymenoptera</taxon>
        <taxon>Apocrita</taxon>
        <taxon>Aculeata</taxon>
        <taxon>Vespoidea</taxon>
        <taxon>Vespidae</taxon>
        <taxon>Eumeninae</taxon>
        <taxon>Odynerus</taxon>
    </lineage>
</organism>